<dbReference type="AlphaFoldDB" id="A0ABD1HUE6"/>
<keyword evidence="7" id="KW-0648">Protein biosynthesis</keyword>
<dbReference type="Proteomes" id="UP001567538">
    <property type="component" value="Unassembled WGS sequence"/>
</dbReference>
<dbReference type="Gene3D" id="3.30.760.10">
    <property type="entry name" value="RNA Cap, Translation Initiation Factor Eif4e"/>
    <property type="match status" value="1"/>
</dbReference>
<evidence type="ECO:0000256" key="10">
    <source>
        <dbReference type="ARBA" id="ARBA00030245"/>
    </source>
</evidence>
<comment type="similarity">
    <text evidence="2">Belongs to the eukaryotic initiation factor 4E family.</text>
</comment>
<evidence type="ECO:0000313" key="12">
    <source>
        <dbReference type="Proteomes" id="UP001567538"/>
    </source>
</evidence>
<protein>
    <recommendedName>
        <fullName evidence="10">mRNA cap-binding protein</fullName>
    </recommendedName>
</protein>
<organism evidence="11 12">
    <name type="scientific">Salvia divinorum</name>
    <name type="common">Maria pastora</name>
    <name type="synonym">Diviner's sage</name>
    <dbReference type="NCBI Taxonomy" id="28513"/>
    <lineage>
        <taxon>Eukaryota</taxon>
        <taxon>Viridiplantae</taxon>
        <taxon>Streptophyta</taxon>
        <taxon>Embryophyta</taxon>
        <taxon>Tracheophyta</taxon>
        <taxon>Spermatophyta</taxon>
        <taxon>Magnoliopsida</taxon>
        <taxon>eudicotyledons</taxon>
        <taxon>Gunneridae</taxon>
        <taxon>Pentapetalae</taxon>
        <taxon>asterids</taxon>
        <taxon>lamiids</taxon>
        <taxon>Lamiales</taxon>
        <taxon>Lamiaceae</taxon>
        <taxon>Nepetoideae</taxon>
        <taxon>Mentheae</taxon>
        <taxon>Salviinae</taxon>
        <taxon>Salvia</taxon>
        <taxon>Salvia subgen. Calosphace</taxon>
    </lineage>
</organism>
<dbReference type="GO" id="GO:0006417">
    <property type="term" value="P:regulation of translation"/>
    <property type="evidence" value="ECO:0007669"/>
    <property type="project" value="UniProtKB-KW"/>
</dbReference>
<keyword evidence="4" id="KW-0396">Initiation factor</keyword>
<gene>
    <name evidence="11" type="ORF">AAHA92_09935</name>
</gene>
<dbReference type="GO" id="GO:0003723">
    <property type="term" value="F:RNA binding"/>
    <property type="evidence" value="ECO:0007669"/>
    <property type="project" value="UniProtKB-KW"/>
</dbReference>
<proteinExistence type="inferred from homology"/>
<name>A0ABD1HUE6_SALDI</name>
<keyword evidence="3" id="KW-0963">Cytoplasm</keyword>
<comment type="subunit">
    <text evidence="9">EIF4F is a multi-subunit complex, the composition of which varies with external and internal environmental conditions. It is composed of at least EIF4A, EIF4E and EIF4G. EIF4E is also known to interact with other partners. In higher plants two isoforms of EIF4F have been identified, named isoform EIF4F and isoform EIF(iso)4F. Isoform EIF4F has subunits p220 and p26, whereas isoform EIF(iso)4F has subunits p82 and p28.</text>
</comment>
<evidence type="ECO:0000256" key="6">
    <source>
        <dbReference type="ARBA" id="ARBA00022884"/>
    </source>
</evidence>
<comment type="caution">
    <text evidence="11">The sequence shown here is derived from an EMBL/GenBank/DDBJ whole genome shotgun (WGS) entry which is preliminary data.</text>
</comment>
<keyword evidence="8" id="KW-0539">Nucleus</keyword>
<evidence type="ECO:0000256" key="5">
    <source>
        <dbReference type="ARBA" id="ARBA00022845"/>
    </source>
</evidence>
<evidence type="ECO:0000256" key="8">
    <source>
        <dbReference type="ARBA" id="ARBA00023242"/>
    </source>
</evidence>
<dbReference type="InterPro" id="IPR023398">
    <property type="entry name" value="TIF_eIF4e-like"/>
</dbReference>
<dbReference type="GO" id="GO:0009615">
    <property type="term" value="P:response to virus"/>
    <property type="evidence" value="ECO:0007669"/>
    <property type="project" value="UniProtKB-ARBA"/>
</dbReference>
<comment type="subcellular location">
    <subcellularLocation>
        <location evidence="1">Nucleus</location>
    </subcellularLocation>
</comment>
<evidence type="ECO:0000256" key="4">
    <source>
        <dbReference type="ARBA" id="ARBA00022540"/>
    </source>
</evidence>
<keyword evidence="6" id="KW-0694">RNA-binding</keyword>
<evidence type="ECO:0000256" key="9">
    <source>
        <dbReference type="ARBA" id="ARBA00025991"/>
    </source>
</evidence>
<evidence type="ECO:0000256" key="1">
    <source>
        <dbReference type="ARBA" id="ARBA00004123"/>
    </source>
</evidence>
<evidence type="ECO:0000313" key="11">
    <source>
        <dbReference type="EMBL" id="KAL1559610.1"/>
    </source>
</evidence>
<sequence>MELVARKKENNANNNTNTSFDEDRNKYVFWYTRGVRTQTSYEDNIKKIVDFSTVEIFWVFVRYCRILLTAMVGNGLFDLRRLCQAVSGSTWF</sequence>
<evidence type="ECO:0000256" key="7">
    <source>
        <dbReference type="ARBA" id="ARBA00022917"/>
    </source>
</evidence>
<keyword evidence="5" id="KW-0810">Translation regulation</keyword>
<dbReference type="InterPro" id="IPR001040">
    <property type="entry name" value="TIF_eIF_4E"/>
</dbReference>
<dbReference type="GO" id="GO:0005634">
    <property type="term" value="C:nucleus"/>
    <property type="evidence" value="ECO:0007669"/>
    <property type="project" value="UniProtKB-SubCell"/>
</dbReference>
<dbReference type="GO" id="GO:0003743">
    <property type="term" value="F:translation initiation factor activity"/>
    <property type="evidence" value="ECO:0007669"/>
    <property type="project" value="UniProtKB-KW"/>
</dbReference>
<accession>A0ABD1HUE6</accession>
<dbReference type="SUPFAM" id="SSF55418">
    <property type="entry name" value="eIF4e-like"/>
    <property type="match status" value="1"/>
</dbReference>
<keyword evidence="12" id="KW-1185">Reference proteome</keyword>
<dbReference type="EMBL" id="JBEAFC010000004">
    <property type="protein sequence ID" value="KAL1559610.1"/>
    <property type="molecule type" value="Genomic_DNA"/>
</dbReference>
<evidence type="ECO:0000256" key="3">
    <source>
        <dbReference type="ARBA" id="ARBA00022490"/>
    </source>
</evidence>
<dbReference type="Pfam" id="PF01652">
    <property type="entry name" value="IF4E"/>
    <property type="match status" value="1"/>
</dbReference>
<reference evidence="11 12" key="1">
    <citation type="submission" date="2024-06" db="EMBL/GenBank/DDBJ databases">
        <title>A chromosome level genome sequence of Diviner's sage (Salvia divinorum).</title>
        <authorList>
            <person name="Ford S.A."/>
            <person name="Ro D.-K."/>
            <person name="Ness R.W."/>
            <person name="Phillips M.A."/>
        </authorList>
    </citation>
    <scope>NUCLEOTIDE SEQUENCE [LARGE SCALE GENOMIC DNA]</scope>
    <source>
        <strain evidence="11">SAF-2024a</strain>
        <tissue evidence="11">Leaf</tissue>
    </source>
</reference>
<evidence type="ECO:0000256" key="2">
    <source>
        <dbReference type="ARBA" id="ARBA00009860"/>
    </source>
</evidence>